<proteinExistence type="predicted"/>
<evidence type="ECO:0000313" key="3">
    <source>
        <dbReference type="Proteomes" id="UP000823775"/>
    </source>
</evidence>
<name>A0ABS8Y7I1_DATST</name>
<evidence type="ECO:0000256" key="1">
    <source>
        <dbReference type="SAM" id="MobiDB-lite"/>
    </source>
</evidence>
<keyword evidence="3" id="KW-1185">Reference proteome</keyword>
<feature type="non-terminal residue" evidence="2">
    <location>
        <position position="114"/>
    </location>
</feature>
<organism evidence="2 3">
    <name type="scientific">Datura stramonium</name>
    <name type="common">Jimsonweed</name>
    <name type="synonym">Common thornapple</name>
    <dbReference type="NCBI Taxonomy" id="4076"/>
    <lineage>
        <taxon>Eukaryota</taxon>
        <taxon>Viridiplantae</taxon>
        <taxon>Streptophyta</taxon>
        <taxon>Embryophyta</taxon>
        <taxon>Tracheophyta</taxon>
        <taxon>Spermatophyta</taxon>
        <taxon>Magnoliopsida</taxon>
        <taxon>eudicotyledons</taxon>
        <taxon>Gunneridae</taxon>
        <taxon>Pentapetalae</taxon>
        <taxon>asterids</taxon>
        <taxon>lamiids</taxon>
        <taxon>Solanales</taxon>
        <taxon>Solanaceae</taxon>
        <taxon>Solanoideae</taxon>
        <taxon>Datureae</taxon>
        <taxon>Datura</taxon>
    </lineage>
</organism>
<feature type="compositionally biased region" description="Basic and acidic residues" evidence="1">
    <location>
        <begin position="8"/>
        <end position="22"/>
    </location>
</feature>
<reference evidence="2 3" key="1">
    <citation type="journal article" date="2021" name="BMC Genomics">
        <title>Datura genome reveals duplications of psychoactive alkaloid biosynthetic genes and high mutation rate following tissue culture.</title>
        <authorList>
            <person name="Rajewski A."/>
            <person name="Carter-House D."/>
            <person name="Stajich J."/>
            <person name="Litt A."/>
        </authorList>
    </citation>
    <scope>NUCLEOTIDE SEQUENCE [LARGE SCALE GENOMIC DNA]</scope>
    <source>
        <strain evidence="2">AR-01</strain>
    </source>
</reference>
<accession>A0ABS8Y7I1</accession>
<dbReference type="Proteomes" id="UP000823775">
    <property type="component" value="Unassembled WGS sequence"/>
</dbReference>
<feature type="non-terminal residue" evidence="2">
    <location>
        <position position="1"/>
    </location>
</feature>
<comment type="caution">
    <text evidence="2">The sequence shown here is derived from an EMBL/GenBank/DDBJ whole genome shotgun (WGS) entry which is preliminary data.</text>
</comment>
<feature type="region of interest" description="Disordered" evidence="1">
    <location>
        <begin position="1"/>
        <end position="72"/>
    </location>
</feature>
<evidence type="ECO:0000313" key="2">
    <source>
        <dbReference type="EMBL" id="MCE5166447.1"/>
    </source>
</evidence>
<feature type="compositionally biased region" description="Basic and acidic residues" evidence="1">
    <location>
        <begin position="52"/>
        <end position="70"/>
    </location>
</feature>
<protein>
    <submittedName>
        <fullName evidence="2">Uncharacterized protein</fullName>
    </submittedName>
</protein>
<dbReference type="EMBL" id="JACEIK010023809">
    <property type="protein sequence ID" value="MCE5166447.1"/>
    <property type="molecule type" value="Genomic_DNA"/>
</dbReference>
<sequence length="114" mass="12553">DGDLPNRTTERLTHAKERDRGPARFSGLWSGGSDGFKREKGLVLYGSRGGRSPRDDLREERQEEAREGGAGRRWSAPLVERDGTSHCLVEVKMVIDFLGIARNGAGQVYLGLGQ</sequence>
<gene>
    <name evidence="2" type="ORF">HAX54_019612</name>
</gene>